<keyword evidence="2" id="KW-1185">Reference proteome</keyword>
<organism evidence="1 2">
    <name type="scientific">Eruca vesicaria subsp. sativa</name>
    <name type="common">Garden rocket</name>
    <name type="synonym">Eruca sativa</name>
    <dbReference type="NCBI Taxonomy" id="29727"/>
    <lineage>
        <taxon>Eukaryota</taxon>
        <taxon>Viridiplantae</taxon>
        <taxon>Streptophyta</taxon>
        <taxon>Embryophyta</taxon>
        <taxon>Tracheophyta</taxon>
        <taxon>Spermatophyta</taxon>
        <taxon>Magnoliopsida</taxon>
        <taxon>eudicotyledons</taxon>
        <taxon>Gunneridae</taxon>
        <taxon>Pentapetalae</taxon>
        <taxon>rosids</taxon>
        <taxon>malvids</taxon>
        <taxon>Brassicales</taxon>
        <taxon>Brassicaceae</taxon>
        <taxon>Brassiceae</taxon>
        <taxon>Eruca</taxon>
    </lineage>
</organism>
<dbReference type="AlphaFoldDB" id="A0ABC8KS19"/>
<accession>A0ABC8KS19</accession>
<dbReference type="EMBL" id="CAKOAT010276266">
    <property type="protein sequence ID" value="CAH8360024.1"/>
    <property type="molecule type" value="Genomic_DNA"/>
</dbReference>
<dbReference type="Proteomes" id="UP001642260">
    <property type="component" value="Unassembled WGS sequence"/>
</dbReference>
<name>A0ABC8KS19_ERUVS</name>
<gene>
    <name evidence="1" type="ORF">ERUC_LOCUS25780</name>
</gene>
<evidence type="ECO:0000313" key="1">
    <source>
        <dbReference type="EMBL" id="CAH8360024.1"/>
    </source>
</evidence>
<comment type="caution">
    <text evidence="1">The sequence shown here is derived from an EMBL/GenBank/DDBJ whole genome shotgun (WGS) entry which is preliminary data.</text>
</comment>
<proteinExistence type="predicted"/>
<sequence>MMDAFRGMNKDPQSSQEVQENVVIPGARKSLNFEESAAFVGLEEPRNNAGAIKGMDVQMLEENIVNDKADVKVDIELEDGDHGSFPDDNNREEEGVLLSDSELIAEGWEEGEMAEFLEEMEETISTAEPMNQATNDNIVVAPNEANDAGVKLTKKKGTKTGTRLVHKLLSPRKSKIIKPAGKVGEGKKAGNKP</sequence>
<evidence type="ECO:0000313" key="2">
    <source>
        <dbReference type="Proteomes" id="UP001642260"/>
    </source>
</evidence>
<reference evidence="1 2" key="1">
    <citation type="submission" date="2022-03" db="EMBL/GenBank/DDBJ databases">
        <authorList>
            <person name="Macdonald S."/>
            <person name="Ahmed S."/>
            <person name="Newling K."/>
        </authorList>
    </citation>
    <scope>NUCLEOTIDE SEQUENCE [LARGE SCALE GENOMIC DNA]</scope>
</reference>
<protein>
    <submittedName>
        <fullName evidence="1">Uncharacterized protein</fullName>
    </submittedName>
</protein>